<feature type="compositionally biased region" description="Low complexity" evidence="1">
    <location>
        <begin position="352"/>
        <end position="364"/>
    </location>
</feature>
<feature type="region of interest" description="Disordered" evidence="1">
    <location>
        <begin position="308"/>
        <end position="364"/>
    </location>
</feature>
<evidence type="ECO:0000256" key="1">
    <source>
        <dbReference type="SAM" id="MobiDB-lite"/>
    </source>
</evidence>
<dbReference type="AlphaFoldDB" id="A0A0G4GM81"/>
<dbReference type="PhylomeDB" id="A0A0G4GM81"/>
<feature type="region of interest" description="Disordered" evidence="1">
    <location>
        <begin position="381"/>
        <end position="403"/>
    </location>
</feature>
<gene>
    <name evidence="2" type="ORF">Cvel_22496</name>
</gene>
<protein>
    <submittedName>
        <fullName evidence="2">Uncharacterized protein</fullName>
    </submittedName>
</protein>
<accession>A0A0G4GM81</accession>
<proteinExistence type="predicted"/>
<organism evidence="2">
    <name type="scientific">Chromera velia CCMP2878</name>
    <dbReference type="NCBI Taxonomy" id="1169474"/>
    <lineage>
        <taxon>Eukaryota</taxon>
        <taxon>Sar</taxon>
        <taxon>Alveolata</taxon>
        <taxon>Colpodellida</taxon>
        <taxon>Chromeraceae</taxon>
        <taxon>Chromera</taxon>
    </lineage>
</organism>
<evidence type="ECO:0000313" key="2">
    <source>
        <dbReference type="EMBL" id="CEM31175.1"/>
    </source>
</evidence>
<dbReference type="VEuPathDB" id="CryptoDB:Cvel_22496"/>
<feature type="compositionally biased region" description="Basic and acidic residues" evidence="1">
    <location>
        <begin position="321"/>
        <end position="334"/>
    </location>
</feature>
<reference evidence="2" key="1">
    <citation type="submission" date="2014-11" db="EMBL/GenBank/DDBJ databases">
        <authorList>
            <person name="Otto D Thomas"/>
            <person name="Naeem Raeece"/>
        </authorList>
    </citation>
    <scope>NUCLEOTIDE SEQUENCE</scope>
</reference>
<name>A0A0G4GM81_9ALVE</name>
<dbReference type="EMBL" id="CDMZ01001345">
    <property type="protein sequence ID" value="CEM31175.1"/>
    <property type="molecule type" value="Genomic_DNA"/>
</dbReference>
<sequence>MFANTALKFMVEEPPQRQQYANSEEYLQILSLWVRMYASYTGLQKLLGAICVSSFGSDKALYKRANKLAQDPQHTLPQRQIAEELPEFQKRLKDWGAAFIAAFQGVQVQLPPDLQKETAWDTFSRFSQLVEGKGFSKAELGGAFQEVQDDLKDRDLEAHDWVAGITFWPFLCDSEETKALAWTKPKKQLGEQGKPLAVKYSWEYQKEVMVEVSPTLDPRHTRYDWVPSVTSGILRIISGSTGVDMEISTFHKSLLSAAGTSDGKLADLTLQTMLPGGVSALTNPNFESMSVKTARQLRQLSSNFASKYDKHFGPLGSRNQKQKEKGSREKREGSDGNGQRRQNGQSEKSHSESSSSSSSGNSFSLSESDIFRIAAQILQMQEKKQGEKEKEKEGEKGNGKKEKVRFSEEKVRMANAFCGAKLHELVRYGGGHVDIVFDYSELLFVLQDIPIYEAACATEGGG</sequence>